<keyword evidence="3" id="KW-1185">Reference proteome</keyword>
<evidence type="ECO:0000313" key="2">
    <source>
        <dbReference type="EMBL" id="PVD35195.1"/>
    </source>
</evidence>
<organism evidence="2 3">
    <name type="scientific">Pomacea canaliculata</name>
    <name type="common">Golden apple snail</name>
    <dbReference type="NCBI Taxonomy" id="400727"/>
    <lineage>
        <taxon>Eukaryota</taxon>
        <taxon>Metazoa</taxon>
        <taxon>Spiralia</taxon>
        <taxon>Lophotrochozoa</taxon>
        <taxon>Mollusca</taxon>
        <taxon>Gastropoda</taxon>
        <taxon>Caenogastropoda</taxon>
        <taxon>Architaenioglossa</taxon>
        <taxon>Ampullarioidea</taxon>
        <taxon>Ampullariidae</taxon>
        <taxon>Pomacea</taxon>
    </lineage>
</organism>
<sequence>MPHPSSAIHPTLHPPLIDGHYHPLVDSWNPEPSATLVAPGRTLAEEYRTSRTEHCLTESLEQRSKQANVNQEAANGWVGEEEDDSCAPQTPGYLSANNRQKFPTRPTPMSSDPLCPRVDHFVCPLGGAAVNTHLTPPQEGEELMARETVLLWRRLVDVCQDVVQTQA</sequence>
<comment type="caution">
    <text evidence="2">The sequence shown here is derived from an EMBL/GenBank/DDBJ whole genome shotgun (WGS) entry which is preliminary data.</text>
</comment>
<dbReference type="AlphaFoldDB" id="A0A2T7PP62"/>
<proteinExistence type="predicted"/>
<evidence type="ECO:0000313" key="3">
    <source>
        <dbReference type="Proteomes" id="UP000245119"/>
    </source>
</evidence>
<feature type="region of interest" description="Disordered" evidence="1">
    <location>
        <begin position="76"/>
        <end position="110"/>
    </location>
</feature>
<dbReference type="Proteomes" id="UP000245119">
    <property type="component" value="Linkage Group LG3"/>
</dbReference>
<dbReference type="EMBL" id="PZQS01000003">
    <property type="protein sequence ID" value="PVD35195.1"/>
    <property type="molecule type" value="Genomic_DNA"/>
</dbReference>
<name>A0A2T7PP62_POMCA</name>
<gene>
    <name evidence="2" type="ORF">C0Q70_06476</name>
</gene>
<accession>A0A2T7PP62</accession>
<evidence type="ECO:0000256" key="1">
    <source>
        <dbReference type="SAM" id="MobiDB-lite"/>
    </source>
</evidence>
<protein>
    <submittedName>
        <fullName evidence="2">Uncharacterized protein</fullName>
    </submittedName>
</protein>
<reference evidence="2 3" key="1">
    <citation type="submission" date="2018-04" db="EMBL/GenBank/DDBJ databases">
        <title>The genome of golden apple snail Pomacea canaliculata provides insight into stress tolerance and invasive adaptation.</title>
        <authorList>
            <person name="Liu C."/>
            <person name="Liu B."/>
            <person name="Ren Y."/>
            <person name="Zhang Y."/>
            <person name="Wang H."/>
            <person name="Li S."/>
            <person name="Jiang F."/>
            <person name="Yin L."/>
            <person name="Zhang G."/>
            <person name="Qian W."/>
            <person name="Fan W."/>
        </authorList>
    </citation>
    <scope>NUCLEOTIDE SEQUENCE [LARGE SCALE GENOMIC DNA]</scope>
    <source>
        <strain evidence="2">SZHN2017</strain>
        <tissue evidence="2">Muscle</tissue>
    </source>
</reference>